<evidence type="ECO:0000313" key="2">
    <source>
        <dbReference type="Proteomes" id="UP000241318"/>
    </source>
</evidence>
<reference evidence="2" key="1">
    <citation type="submission" date="2018-02" db="EMBL/GenBank/DDBJ databases">
        <authorList>
            <person name="Cohen D.B."/>
            <person name="Kent A.D."/>
        </authorList>
    </citation>
    <scope>NUCLEOTIDE SEQUENCE [LARGE SCALE GENOMIC DNA]</scope>
</reference>
<dbReference type="Proteomes" id="UP000241318">
    <property type="component" value="Segment"/>
</dbReference>
<sequence length="48" mass="5297">MAHLNDFVARNARAAAAIENRRRLEAELAADGIHTLDDLNAEIDAYFA</sequence>
<accession>A0A2P1JQ53</accession>
<evidence type="ECO:0000313" key="1">
    <source>
        <dbReference type="EMBL" id="AVO21289.1"/>
    </source>
</evidence>
<protein>
    <submittedName>
        <fullName evidence="1">Uncharacterized protein</fullName>
    </submittedName>
</protein>
<name>A0A2P1JQ53_9CAUD</name>
<proteinExistence type="predicted"/>
<gene>
    <name evidence="1" type="primary">80</name>
    <name evidence="1" type="ORF">SEA_TRYPO_80</name>
</gene>
<dbReference type="EMBL" id="MG944223">
    <property type="protein sequence ID" value="AVO21289.1"/>
    <property type="molecule type" value="Genomic_DNA"/>
</dbReference>
<organism evidence="1 2">
    <name type="scientific">Mycobacterium phage Trypo</name>
    <dbReference type="NCBI Taxonomy" id="2099450"/>
    <lineage>
        <taxon>Viruses</taxon>
        <taxon>Duplodnaviria</taxon>
        <taxon>Heunggongvirae</taxon>
        <taxon>Uroviricota</taxon>
        <taxon>Caudoviricetes</taxon>
        <taxon>Bclasvirinae</taxon>
        <taxon>Pegunavirus</taxon>
        <taxon>Pegunavirus oline</taxon>
    </lineage>
</organism>